<evidence type="ECO:0000313" key="2">
    <source>
        <dbReference type="Proteomes" id="UP000824533"/>
    </source>
</evidence>
<sequence>MSSPGGQWRLIRYFLSTNNAEIEKWLQKVKPVSAEQLEDLIKKLNQAISSRLKHVVKASEVKEETNLVKVVGAEGAETKLERVEGKEGKSTQDGLAVGSEAKEITFDGFWQGLKLKKDLHFGNISQSSWKNNKPIVTKSSIHSRTAYVISAIVTAETPECLKNRTEHFIDHLMQYPEARDYAIKEGAVRALLRVQNKLDSDNPVAKNVNGIVNEALALLGWVGAPRGPGPNVLALDGGGIRGLIAIEVLRHLERLTATPVHRLFDYIVGVSTGAIIAAVIGSGVGNLETASQMYRTLSKEMFGNTSIIGGTSRLVWTHSYYDTEAWEKMLRDNLGDCNLTECNRYNTPKMALVSCVVNSGSRLSPFVFRSYECGFRVRSVFAGTSRARLWHAVRASAAAPTYFSEFRHGGLLHQDGGIVANNPSGVGLHEARRLFGAAEVARGTLVSVGTGRALHKRLDTAAAAAAAAADVPGTSWKDKFHKILDSATDTEGVHLVLNDLLPPGHYYRFNPPLMAECAMDEIDPQKLNNLIVDTQAYIRRNQHKFEQAAAMLTRRRGVAQRALDLVRRRSQLMGVAAGN</sequence>
<accession>A0ACC1CKR5</accession>
<reference evidence="1 2" key="1">
    <citation type="journal article" date="2021" name="Front. Genet.">
        <title>Chromosome-Level Genome Assembly Reveals Significant Gene Expansion in the Toll and IMD Signaling Pathways of Dendrolimus kikuchii.</title>
        <authorList>
            <person name="Zhou J."/>
            <person name="Wu P."/>
            <person name="Xiong Z."/>
            <person name="Liu N."/>
            <person name="Zhao N."/>
            <person name="Ji M."/>
            <person name="Qiu Y."/>
            <person name="Yang B."/>
        </authorList>
    </citation>
    <scope>NUCLEOTIDE SEQUENCE [LARGE SCALE GENOMIC DNA]</scope>
    <source>
        <strain evidence="1">Ann1</strain>
    </source>
</reference>
<keyword evidence="2" id="KW-1185">Reference proteome</keyword>
<gene>
    <name evidence="1" type="ORF">K1T71_012777</name>
</gene>
<proteinExistence type="predicted"/>
<comment type="caution">
    <text evidence="1">The sequence shown here is derived from an EMBL/GenBank/DDBJ whole genome shotgun (WGS) entry which is preliminary data.</text>
</comment>
<protein>
    <submittedName>
        <fullName evidence="1">Uncharacterized protein</fullName>
    </submittedName>
</protein>
<evidence type="ECO:0000313" key="1">
    <source>
        <dbReference type="EMBL" id="KAJ0172014.1"/>
    </source>
</evidence>
<organism evidence="1 2">
    <name type="scientific">Dendrolimus kikuchii</name>
    <dbReference type="NCBI Taxonomy" id="765133"/>
    <lineage>
        <taxon>Eukaryota</taxon>
        <taxon>Metazoa</taxon>
        <taxon>Ecdysozoa</taxon>
        <taxon>Arthropoda</taxon>
        <taxon>Hexapoda</taxon>
        <taxon>Insecta</taxon>
        <taxon>Pterygota</taxon>
        <taxon>Neoptera</taxon>
        <taxon>Endopterygota</taxon>
        <taxon>Lepidoptera</taxon>
        <taxon>Glossata</taxon>
        <taxon>Ditrysia</taxon>
        <taxon>Bombycoidea</taxon>
        <taxon>Lasiocampidae</taxon>
        <taxon>Dendrolimus</taxon>
    </lineage>
</organism>
<name>A0ACC1CKR5_9NEOP</name>
<dbReference type="EMBL" id="CM034409">
    <property type="protein sequence ID" value="KAJ0172014.1"/>
    <property type="molecule type" value="Genomic_DNA"/>
</dbReference>
<dbReference type="Proteomes" id="UP000824533">
    <property type="component" value="Linkage Group LG23"/>
</dbReference>